<dbReference type="GO" id="GO:0005524">
    <property type="term" value="F:ATP binding"/>
    <property type="evidence" value="ECO:0007669"/>
    <property type="project" value="UniProtKB-KW"/>
</dbReference>
<evidence type="ECO:0000259" key="4">
    <source>
        <dbReference type="Pfam" id="PF01656"/>
    </source>
</evidence>
<dbReference type="InterPro" id="IPR050625">
    <property type="entry name" value="ParA/MinD_ATPase"/>
</dbReference>
<dbReference type="GO" id="GO:0009898">
    <property type="term" value="C:cytoplasmic side of plasma membrane"/>
    <property type="evidence" value="ECO:0007669"/>
    <property type="project" value="TreeGrafter"/>
</dbReference>
<organism evidence="5">
    <name type="scientific">Candidatus Kentrum sp. FW</name>
    <dbReference type="NCBI Taxonomy" id="2126338"/>
    <lineage>
        <taxon>Bacteria</taxon>
        <taxon>Pseudomonadati</taxon>
        <taxon>Pseudomonadota</taxon>
        <taxon>Gammaproteobacteria</taxon>
        <taxon>Candidatus Kentrum</taxon>
    </lineage>
</organism>
<sequence>MRNFHTHSYQHGHHCGHEHDHGHHHQPPGAEDRFRVVVTGKGGVGKTTITALLSRCMARDGFKVLALDADPQMNLPYALGSHPPRRVDSSPSVETPTMSRKRPVRNPAMGSAFFFASIPRWMTW</sequence>
<name>A0A450TPV8_9GAMM</name>
<evidence type="ECO:0000256" key="3">
    <source>
        <dbReference type="SAM" id="MobiDB-lite"/>
    </source>
</evidence>
<dbReference type="Pfam" id="PF01656">
    <property type="entry name" value="CbiA"/>
    <property type="match status" value="1"/>
</dbReference>
<dbReference type="EMBL" id="CAADFD010000177">
    <property type="protein sequence ID" value="VFJ70006.1"/>
    <property type="molecule type" value="Genomic_DNA"/>
</dbReference>
<accession>A0A450TPV8</accession>
<protein>
    <submittedName>
        <fullName evidence="5">CobQ/CobB/MinD/ParA nucleotide binding domain-containing protein</fullName>
    </submittedName>
</protein>
<dbReference type="InterPro" id="IPR002586">
    <property type="entry name" value="CobQ/CobB/MinD/ParA_Nub-bd_dom"/>
</dbReference>
<feature type="compositionally biased region" description="Polar residues" evidence="3">
    <location>
        <begin position="89"/>
        <end position="98"/>
    </location>
</feature>
<dbReference type="SUPFAM" id="SSF52540">
    <property type="entry name" value="P-loop containing nucleoside triphosphate hydrolases"/>
    <property type="match status" value="1"/>
</dbReference>
<keyword evidence="2" id="KW-0067">ATP-binding</keyword>
<dbReference type="Gene3D" id="3.40.50.300">
    <property type="entry name" value="P-loop containing nucleotide triphosphate hydrolases"/>
    <property type="match status" value="1"/>
</dbReference>
<evidence type="ECO:0000256" key="1">
    <source>
        <dbReference type="ARBA" id="ARBA00022741"/>
    </source>
</evidence>
<dbReference type="InterPro" id="IPR027417">
    <property type="entry name" value="P-loop_NTPase"/>
</dbReference>
<proteinExistence type="predicted"/>
<keyword evidence="1" id="KW-0547">Nucleotide-binding</keyword>
<feature type="domain" description="CobQ/CobB/MinD/ParA nucleotide binding" evidence="4">
    <location>
        <begin position="36"/>
        <end position="83"/>
    </location>
</feature>
<dbReference type="GO" id="GO:0016887">
    <property type="term" value="F:ATP hydrolysis activity"/>
    <property type="evidence" value="ECO:0007669"/>
    <property type="project" value="TreeGrafter"/>
</dbReference>
<dbReference type="GO" id="GO:0005829">
    <property type="term" value="C:cytosol"/>
    <property type="evidence" value="ECO:0007669"/>
    <property type="project" value="TreeGrafter"/>
</dbReference>
<dbReference type="PANTHER" id="PTHR43384">
    <property type="entry name" value="SEPTUM SITE-DETERMINING PROTEIN MIND HOMOLOG, CHLOROPLASTIC-RELATED"/>
    <property type="match status" value="1"/>
</dbReference>
<evidence type="ECO:0000313" key="5">
    <source>
        <dbReference type="EMBL" id="VFJ70006.1"/>
    </source>
</evidence>
<feature type="compositionally biased region" description="Basic residues" evidence="3">
    <location>
        <begin position="1"/>
        <end position="14"/>
    </location>
</feature>
<evidence type="ECO:0000256" key="2">
    <source>
        <dbReference type="ARBA" id="ARBA00022840"/>
    </source>
</evidence>
<reference evidence="5" key="1">
    <citation type="submission" date="2019-02" db="EMBL/GenBank/DDBJ databases">
        <authorList>
            <person name="Gruber-Vodicka R. H."/>
            <person name="Seah K. B. B."/>
        </authorList>
    </citation>
    <scope>NUCLEOTIDE SEQUENCE</scope>
    <source>
        <strain evidence="5">BECK_BZ106</strain>
    </source>
</reference>
<dbReference type="PANTHER" id="PTHR43384:SF6">
    <property type="entry name" value="SEPTUM SITE-DETERMINING PROTEIN MIND HOMOLOG, CHLOROPLASTIC"/>
    <property type="match status" value="1"/>
</dbReference>
<dbReference type="AlphaFoldDB" id="A0A450TPV8"/>
<feature type="region of interest" description="Disordered" evidence="3">
    <location>
        <begin position="1"/>
        <end position="30"/>
    </location>
</feature>
<dbReference type="GO" id="GO:0051782">
    <property type="term" value="P:negative regulation of cell division"/>
    <property type="evidence" value="ECO:0007669"/>
    <property type="project" value="TreeGrafter"/>
</dbReference>
<feature type="region of interest" description="Disordered" evidence="3">
    <location>
        <begin position="76"/>
        <end position="104"/>
    </location>
</feature>
<gene>
    <name evidence="5" type="ORF">BECKFW1821B_GA0114236_11773</name>
</gene>